<keyword evidence="3" id="KW-1185">Reference proteome</keyword>
<protein>
    <submittedName>
        <fullName evidence="2">Uncharacterized protein</fullName>
    </submittedName>
</protein>
<name>A0A6V7RE17_9STAP</name>
<keyword evidence="1" id="KW-1133">Transmembrane helix</keyword>
<evidence type="ECO:0000313" key="2">
    <source>
        <dbReference type="EMBL" id="CAD2075382.1"/>
    </source>
</evidence>
<accession>A0A6V7RE17</accession>
<dbReference type="EMBL" id="CAJEWD010000006">
    <property type="protein sequence ID" value="CAD2075382.1"/>
    <property type="molecule type" value="Genomic_DNA"/>
</dbReference>
<proteinExistence type="predicted"/>
<keyword evidence="1" id="KW-0472">Membrane</keyword>
<reference evidence="2 3" key="1">
    <citation type="submission" date="2020-07" db="EMBL/GenBank/DDBJ databases">
        <authorList>
            <person name="Criscuolo A."/>
        </authorList>
    </citation>
    <scope>NUCLEOTIDE SEQUENCE [LARGE SCALE GENOMIC DNA]</scope>
    <source>
        <strain evidence="2">CIP111649</strain>
    </source>
</reference>
<comment type="caution">
    <text evidence="2">The sequence shown here is derived from an EMBL/GenBank/DDBJ whole genome shotgun (WGS) entry which is preliminary data.</text>
</comment>
<dbReference type="AlphaFoldDB" id="A0A6V7RE17"/>
<keyword evidence="1" id="KW-0812">Transmembrane</keyword>
<dbReference type="RefSeq" id="WP_185125371.1">
    <property type="nucleotide sequence ID" value="NZ_CAJEWD010000006.1"/>
</dbReference>
<gene>
    <name evidence="2" type="ORF">JEODO184_00839</name>
</gene>
<dbReference type="Proteomes" id="UP000589351">
    <property type="component" value="Unassembled WGS sequence"/>
</dbReference>
<evidence type="ECO:0000313" key="3">
    <source>
        <dbReference type="Proteomes" id="UP000589351"/>
    </source>
</evidence>
<feature type="transmembrane region" description="Helical" evidence="1">
    <location>
        <begin position="6"/>
        <end position="23"/>
    </location>
</feature>
<sequence length="94" mass="10783">MRKNIVWGILIVIVLGVLFLPLVDKTPTTTRVIVDYTNKEIVHPNCYDQASLTNWIDEVSFGRAVNDLEFEVRDSCTQKLLETGKTNIFTRIIE</sequence>
<organism evidence="2 3">
    <name type="scientific">Jeotgalicoccus meleagridis</name>
    <dbReference type="NCBI Taxonomy" id="2759181"/>
    <lineage>
        <taxon>Bacteria</taxon>
        <taxon>Bacillati</taxon>
        <taxon>Bacillota</taxon>
        <taxon>Bacilli</taxon>
        <taxon>Bacillales</taxon>
        <taxon>Staphylococcaceae</taxon>
        <taxon>Jeotgalicoccus</taxon>
    </lineage>
</organism>
<evidence type="ECO:0000256" key="1">
    <source>
        <dbReference type="SAM" id="Phobius"/>
    </source>
</evidence>